<dbReference type="GO" id="GO:0003723">
    <property type="term" value="F:RNA binding"/>
    <property type="evidence" value="ECO:0007669"/>
    <property type="project" value="UniProtKB-KW"/>
</dbReference>
<feature type="compositionally biased region" description="Polar residues" evidence="8">
    <location>
        <begin position="531"/>
        <end position="541"/>
    </location>
</feature>
<evidence type="ECO:0000256" key="1">
    <source>
        <dbReference type="ARBA" id="ARBA00022723"/>
    </source>
</evidence>
<keyword evidence="5" id="KW-0175">Coiled coil</keyword>
<feature type="domain" description="C3H1-type" evidence="9">
    <location>
        <begin position="281"/>
        <end position="309"/>
    </location>
</feature>
<evidence type="ECO:0000256" key="5">
    <source>
        <dbReference type="ARBA" id="ARBA00023054"/>
    </source>
</evidence>
<keyword evidence="11" id="KW-1185">Reference proteome</keyword>
<feature type="compositionally biased region" description="Basic and acidic residues" evidence="8">
    <location>
        <begin position="123"/>
        <end position="136"/>
    </location>
</feature>
<dbReference type="Proteomes" id="UP001153620">
    <property type="component" value="Chromosome 3"/>
</dbReference>
<evidence type="ECO:0000313" key="11">
    <source>
        <dbReference type="Proteomes" id="UP001153620"/>
    </source>
</evidence>
<evidence type="ECO:0000313" key="10">
    <source>
        <dbReference type="EMBL" id="CAG9809322.1"/>
    </source>
</evidence>
<feature type="compositionally biased region" description="Low complexity" evidence="8">
    <location>
        <begin position="106"/>
        <end position="118"/>
    </location>
</feature>
<dbReference type="InterPro" id="IPR012677">
    <property type="entry name" value="Nucleotide-bd_a/b_plait_sf"/>
</dbReference>
<keyword evidence="1 7" id="KW-0479">Metal-binding</keyword>
<keyword evidence="4" id="KW-0694">RNA-binding</keyword>
<dbReference type="PROSITE" id="PS50103">
    <property type="entry name" value="ZF_C3H1"/>
    <property type="match status" value="1"/>
</dbReference>
<dbReference type="AlphaFoldDB" id="A0A9N9S4U6"/>
<evidence type="ECO:0000256" key="7">
    <source>
        <dbReference type="PROSITE-ProRule" id="PRU00723"/>
    </source>
</evidence>
<dbReference type="GO" id="GO:0005634">
    <property type="term" value="C:nucleus"/>
    <property type="evidence" value="ECO:0007669"/>
    <property type="project" value="TreeGrafter"/>
</dbReference>
<reference evidence="10" key="2">
    <citation type="submission" date="2022-10" db="EMBL/GenBank/DDBJ databases">
        <authorList>
            <consortium name="ENA_rothamsted_submissions"/>
            <consortium name="culmorum"/>
            <person name="King R."/>
        </authorList>
    </citation>
    <scope>NUCLEOTIDE SEQUENCE</scope>
</reference>
<dbReference type="InterPro" id="IPR035979">
    <property type="entry name" value="RBD_domain_sf"/>
</dbReference>
<evidence type="ECO:0000259" key="9">
    <source>
        <dbReference type="PROSITE" id="PS50103"/>
    </source>
</evidence>
<feature type="compositionally biased region" description="Low complexity" evidence="8">
    <location>
        <begin position="574"/>
        <end position="615"/>
    </location>
</feature>
<evidence type="ECO:0000256" key="4">
    <source>
        <dbReference type="ARBA" id="ARBA00022884"/>
    </source>
</evidence>
<dbReference type="Pfam" id="PF14605">
    <property type="entry name" value="Nup35_RRM_2"/>
    <property type="match status" value="1"/>
</dbReference>
<feature type="compositionally biased region" description="Basic and acidic residues" evidence="8">
    <location>
        <begin position="894"/>
        <end position="916"/>
    </location>
</feature>
<keyword evidence="3 7" id="KW-0862">Zinc</keyword>
<dbReference type="PANTHER" id="PTHR14398:SF0">
    <property type="entry name" value="ZINC FINGER PROTEIN SWM"/>
    <property type="match status" value="1"/>
</dbReference>
<gene>
    <name evidence="10" type="ORF">CHIRRI_LOCUS12149</name>
</gene>
<dbReference type="PANTHER" id="PTHR14398">
    <property type="entry name" value="RNA RECOGNITION RRM/RNP DOMAIN"/>
    <property type="match status" value="1"/>
</dbReference>
<evidence type="ECO:0000256" key="6">
    <source>
        <dbReference type="ARBA" id="ARBA00043866"/>
    </source>
</evidence>
<dbReference type="SUPFAM" id="SSF54928">
    <property type="entry name" value="RNA-binding domain, RBD"/>
    <property type="match status" value="2"/>
</dbReference>
<dbReference type="Gene3D" id="3.30.70.330">
    <property type="match status" value="2"/>
</dbReference>
<comment type="function">
    <text evidence="6">May be involved in the turnover of nuclear polyadenylated (pA+) RNA.</text>
</comment>
<feature type="region of interest" description="Disordered" evidence="8">
    <location>
        <begin position="93"/>
        <end position="277"/>
    </location>
</feature>
<dbReference type="OrthoDB" id="443401at2759"/>
<feature type="compositionally biased region" description="Basic residues" evidence="8">
    <location>
        <begin position="171"/>
        <end position="192"/>
    </location>
</feature>
<protein>
    <recommendedName>
        <fullName evidence="9">C3H1-type domain-containing protein</fullName>
    </recommendedName>
</protein>
<dbReference type="InterPro" id="IPR002483">
    <property type="entry name" value="PWI_dom"/>
</dbReference>
<feature type="compositionally biased region" description="Polar residues" evidence="8">
    <location>
        <begin position="156"/>
        <end position="166"/>
    </location>
</feature>
<feature type="compositionally biased region" description="Polar residues" evidence="8">
    <location>
        <begin position="558"/>
        <end position="573"/>
    </location>
</feature>
<dbReference type="InterPro" id="IPR045137">
    <property type="entry name" value="RBM26/27"/>
</dbReference>
<dbReference type="InterPro" id="IPR000504">
    <property type="entry name" value="RRM_dom"/>
</dbReference>
<feature type="compositionally biased region" description="Acidic residues" evidence="8">
    <location>
        <begin position="917"/>
        <end position="926"/>
    </location>
</feature>
<evidence type="ECO:0000256" key="2">
    <source>
        <dbReference type="ARBA" id="ARBA00022771"/>
    </source>
</evidence>
<reference evidence="10" key="1">
    <citation type="submission" date="2022-01" db="EMBL/GenBank/DDBJ databases">
        <authorList>
            <person name="King R."/>
        </authorList>
    </citation>
    <scope>NUCLEOTIDE SEQUENCE</scope>
</reference>
<dbReference type="SMART" id="SM00360">
    <property type="entry name" value="RRM"/>
    <property type="match status" value="1"/>
</dbReference>
<dbReference type="InterPro" id="IPR036855">
    <property type="entry name" value="Znf_CCCH_sf"/>
</dbReference>
<dbReference type="GO" id="GO:0008270">
    <property type="term" value="F:zinc ion binding"/>
    <property type="evidence" value="ECO:0007669"/>
    <property type="project" value="UniProtKB-KW"/>
</dbReference>
<evidence type="ECO:0000256" key="8">
    <source>
        <dbReference type="SAM" id="MobiDB-lite"/>
    </source>
</evidence>
<feature type="region of interest" description="Disordered" evidence="8">
    <location>
        <begin position="894"/>
        <end position="937"/>
    </location>
</feature>
<dbReference type="EMBL" id="OU895879">
    <property type="protein sequence ID" value="CAG9809322.1"/>
    <property type="molecule type" value="Genomic_DNA"/>
</dbReference>
<proteinExistence type="predicted"/>
<organism evidence="10 11">
    <name type="scientific">Chironomus riparius</name>
    <dbReference type="NCBI Taxonomy" id="315576"/>
    <lineage>
        <taxon>Eukaryota</taxon>
        <taxon>Metazoa</taxon>
        <taxon>Ecdysozoa</taxon>
        <taxon>Arthropoda</taxon>
        <taxon>Hexapoda</taxon>
        <taxon>Insecta</taxon>
        <taxon>Pterygota</taxon>
        <taxon>Neoptera</taxon>
        <taxon>Endopterygota</taxon>
        <taxon>Diptera</taxon>
        <taxon>Nematocera</taxon>
        <taxon>Chironomoidea</taxon>
        <taxon>Chironomidae</taxon>
        <taxon>Chironominae</taxon>
        <taxon>Chironomus</taxon>
    </lineage>
</organism>
<dbReference type="SUPFAM" id="SSF90229">
    <property type="entry name" value="CCCH zinc finger"/>
    <property type="match status" value="1"/>
</dbReference>
<dbReference type="CDD" id="cd12257">
    <property type="entry name" value="RRM1_RBM26_like"/>
    <property type="match status" value="1"/>
</dbReference>
<keyword evidence="2 7" id="KW-0863">Zinc-finger</keyword>
<dbReference type="Pfam" id="PF01480">
    <property type="entry name" value="PWI"/>
    <property type="match status" value="1"/>
</dbReference>
<feature type="compositionally biased region" description="Low complexity" evidence="8">
    <location>
        <begin position="143"/>
        <end position="153"/>
    </location>
</feature>
<evidence type="ECO:0000256" key="3">
    <source>
        <dbReference type="ARBA" id="ARBA00022833"/>
    </source>
</evidence>
<feature type="region of interest" description="Disordered" evidence="8">
    <location>
        <begin position="531"/>
        <end position="615"/>
    </location>
</feature>
<dbReference type="FunFam" id="3.30.70.330:FF:000330">
    <property type="entry name" value="RNA-binding motif protein 26"/>
    <property type="match status" value="1"/>
</dbReference>
<accession>A0A9N9S4U6</accession>
<dbReference type="InterPro" id="IPR000571">
    <property type="entry name" value="Znf_CCCH"/>
</dbReference>
<sequence>MHIENPDALKSWLTPVLEPLCDADPTALAKYVLALLKKDKPQIELTGCMAEQLDVFLGKETKPFLDKLFSVIQNQEYITVSSSDKNQNVVVANPIKERETTPPVITSSQSSNNTTNSSGGIKRTKESADEGGRYDRISTVNRKTTSVTTPSKSKSQEPISKTLTDANNRDMRRRRISNRSKSRSKSKSRSRSKSLERIRRSRSRERRLANNNDYVRDKQNRSYRNLSPQAAASAARRYDHRKNDRVSPKPYRGNLPRRSRSRSMSPTYRKISPKPEEFPFENKSKRCRDFDEKGYCMRGETCPWDHGVDPVVLEDLNNPQIGMAPVSLNIRAPHHTEYNPDNPDLWNRSGPGFPPSNRMMLPGPRPPYFGGFRGGPGMFNMPPTGSLPRELISVPVMDPNVSSVPGEMAPQMKRRFDAEEGAANNEGPKRKLPINARLGPRINSGMPMNPQANCSLELRKIPRGLNAISHLNDHFSKFGKITNIQIAYETDPEAAIVTFSTHAEANVAYRSTEAVLNNRFIKVFWHTGNGANSDNPMSGAQGSLPKPSELSMRRFPYTPNNQPSANQQASSGDNTNQSNASQSSNNNSNNINNNNNSQDSATTSSATTPTVSKPSTTFVSSATIAAQQAAQQQRLKAAKLSRATNEMIKKKQKEQQKEVYQIAHGLLQKKQELVQKNVSQMKQLFDKLEKTDPMDPARGHLMDTIKSLQMIIDKMKLELESESAQIVQKMQTTTPPQRKTKEQQQKELLDCELELISKEQHGDNDTYAIQKRYLELQKSLNRPHFAAAGPRPQIVRPTIARFGSTSVDRRPTTLEISGFNMDESDAVLGHFKHFGEITKNVLDDKVPCLVLSYSNRINAEQALARGRQFKDKALAIKWFTEKVQVKEEATEMIEKAEDVGGKSPKYESVKLEKKEGSDDEEMEEEERSWRRGYEDGE</sequence>
<feature type="zinc finger region" description="C3H1-type" evidence="7">
    <location>
        <begin position="281"/>
        <end position="309"/>
    </location>
</feature>
<feature type="compositionally biased region" description="Basic and acidic residues" evidence="8">
    <location>
        <begin position="927"/>
        <end position="937"/>
    </location>
</feature>
<name>A0A9N9S4U6_9DIPT</name>